<organism evidence="2 3">
    <name type="scientific">Microcoleus anatoxicus PTRS2</name>
    <dbReference type="NCBI Taxonomy" id="2705321"/>
    <lineage>
        <taxon>Bacteria</taxon>
        <taxon>Bacillati</taxon>
        <taxon>Cyanobacteriota</taxon>
        <taxon>Cyanophyceae</taxon>
        <taxon>Oscillatoriophycideae</taxon>
        <taxon>Oscillatoriales</taxon>
        <taxon>Microcoleaceae</taxon>
        <taxon>Microcoleus</taxon>
        <taxon>Microcoleus anatoxicus</taxon>
    </lineage>
</organism>
<evidence type="ECO:0000313" key="3">
    <source>
        <dbReference type="Proteomes" id="UP001384579"/>
    </source>
</evidence>
<protein>
    <submittedName>
        <fullName evidence="2">COP23 domain-containing protein</fullName>
    </submittedName>
</protein>
<proteinExistence type="predicted"/>
<dbReference type="EMBL" id="JBBLXS010000114">
    <property type="protein sequence ID" value="MEK0185366.1"/>
    <property type="molecule type" value="Genomic_DNA"/>
</dbReference>
<dbReference type="InterPro" id="IPR025478">
    <property type="entry name" value="COP23"/>
</dbReference>
<evidence type="ECO:0000256" key="1">
    <source>
        <dbReference type="SAM" id="SignalP"/>
    </source>
</evidence>
<keyword evidence="3" id="KW-1185">Reference proteome</keyword>
<sequence length="185" mass="20239">MMNKHKLLRLSVAAGSIAFAFSAIGSYASAQTALQTKAFVCGQSNGVPATIAQTNRGDVAVIRWTSDRFREAGYSEQRRCLEVSARFQQYFLNGKLNYLTTGIMNNQQVICIANSEGGNCTGLLFTLKPSSDPNQVLKSLMAVRVRASGPLNESTSRLYIDMSQYLEQAAVESEPNSQSDNIPVW</sequence>
<keyword evidence="1" id="KW-0732">Signal</keyword>
<feature type="signal peptide" evidence="1">
    <location>
        <begin position="1"/>
        <end position="30"/>
    </location>
</feature>
<name>A0ABU8YLX2_9CYAN</name>
<evidence type="ECO:0000313" key="2">
    <source>
        <dbReference type="EMBL" id="MEK0185366.1"/>
    </source>
</evidence>
<accession>A0ABU8YLX2</accession>
<dbReference type="Proteomes" id="UP001384579">
    <property type="component" value="Unassembled WGS sequence"/>
</dbReference>
<feature type="chain" id="PRO_5045137810" evidence="1">
    <location>
        <begin position="31"/>
        <end position="185"/>
    </location>
</feature>
<dbReference type="RefSeq" id="WP_340518761.1">
    <property type="nucleotide sequence ID" value="NZ_JBBLXS010000114.1"/>
</dbReference>
<reference evidence="2 3" key="1">
    <citation type="journal article" date="2020" name="Harmful Algae">
        <title>Molecular and morphological characterization of a novel dihydroanatoxin-a producing Microcoleus species (cyanobacteria) from the Russian River, California, USA.</title>
        <authorList>
            <person name="Conklin K.Y."/>
            <person name="Stancheva R."/>
            <person name="Otten T.G."/>
            <person name="Fadness R."/>
            <person name="Boyer G.L."/>
            <person name="Read B."/>
            <person name="Zhang X."/>
            <person name="Sheath R.G."/>
        </authorList>
    </citation>
    <scope>NUCLEOTIDE SEQUENCE [LARGE SCALE GENOMIC DNA]</scope>
    <source>
        <strain evidence="2 3">PTRS2</strain>
    </source>
</reference>
<comment type="caution">
    <text evidence="2">The sequence shown here is derived from an EMBL/GenBank/DDBJ whole genome shotgun (WGS) entry which is preliminary data.</text>
</comment>
<gene>
    <name evidence="2" type="ORF">WMG39_10890</name>
</gene>
<dbReference type="Pfam" id="PF14218">
    <property type="entry name" value="COP23"/>
    <property type="match status" value="1"/>
</dbReference>